<dbReference type="Proteomes" id="UP000181980">
    <property type="component" value="Unassembled WGS sequence"/>
</dbReference>
<organism evidence="3 4">
    <name type="scientific">Jiangella alba</name>
    <dbReference type="NCBI Taxonomy" id="561176"/>
    <lineage>
        <taxon>Bacteria</taxon>
        <taxon>Bacillati</taxon>
        <taxon>Actinomycetota</taxon>
        <taxon>Actinomycetes</taxon>
        <taxon>Jiangellales</taxon>
        <taxon>Jiangellaceae</taxon>
        <taxon>Jiangella</taxon>
    </lineage>
</organism>
<proteinExistence type="predicted"/>
<gene>
    <name evidence="3" type="ORF">SAMN04488561_4217</name>
</gene>
<dbReference type="EMBL" id="FNUC01000004">
    <property type="protein sequence ID" value="SEF12302.1"/>
    <property type="molecule type" value="Genomic_DNA"/>
</dbReference>
<dbReference type="OrthoDB" id="9960798at2"/>
<reference evidence="4" key="1">
    <citation type="submission" date="2016-10" db="EMBL/GenBank/DDBJ databases">
        <authorList>
            <person name="Varghese N."/>
            <person name="Submissions S."/>
        </authorList>
    </citation>
    <scope>NUCLEOTIDE SEQUENCE [LARGE SCALE GENOMIC DNA]</scope>
    <source>
        <strain evidence="4">DSM 45237</strain>
    </source>
</reference>
<keyword evidence="2" id="KW-0732">Signal</keyword>
<evidence type="ECO:0000313" key="4">
    <source>
        <dbReference type="Proteomes" id="UP000181980"/>
    </source>
</evidence>
<dbReference type="AlphaFoldDB" id="A0A1H5PEF7"/>
<evidence type="ECO:0000256" key="1">
    <source>
        <dbReference type="SAM" id="MobiDB-lite"/>
    </source>
</evidence>
<keyword evidence="4" id="KW-1185">Reference proteome</keyword>
<evidence type="ECO:0000256" key="2">
    <source>
        <dbReference type="SAM" id="SignalP"/>
    </source>
</evidence>
<accession>A0A1H5PEF7</accession>
<feature type="chain" id="PRO_5010231105" evidence="2">
    <location>
        <begin position="29"/>
        <end position="102"/>
    </location>
</feature>
<protein>
    <submittedName>
        <fullName evidence="3">Uncharacterized protein</fullName>
    </submittedName>
</protein>
<feature type="region of interest" description="Disordered" evidence="1">
    <location>
        <begin position="48"/>
        <end position="67"/>
    </location>
</feature>
<name>A0A1H5PEF7_9ACTN</name>
<sequence>MSNFRGLAVAGLSGAAVIAAALAGTAPAAATAPAARTAAGQIAVVDQSSPGAERGITRPWRYHSTHSQKTRCELTGQVLKSNGIATETQCRYAGATWRLFYR</sequence>
<dbReference type="RefSeq" id="WP_141711429.1">
    <property type="nucleotide sequence ID" value="NZ_FNUC01000004.1"/>
</dbReference>
<feature type="signal peptide" evidence="2">
    <location>
        <begin position="1"/>
        <end position="28"/>
    </location>
</feature>
<evidence type="ECO:0000313" key="3">
    <source>
        <dbReference type="EMBL" id="SEF12302.1"/>
    </source>
</evidence>